<comment type="catalytic activity">
    <reaction evidence="4">
        <text>[protein]-peptidylproline (omega=180) = [protein]-peptidylproline (omega=0)</text>
        <dbReference type="Rhea" id="RHEA:16237"/>
        <dbReference type="Rhea" id="RHEA-COMP:10747"/>
        <dbReference type="Rhea" id="RHEA-COMP:10748"/>
        <dbReference type="ChEBI" id="CHEBI:83833"/>
        <dbReference type="ChEBI" id="CHEBI:83834"/>
        <dbReference type="EC" id="5.2.1.8"/>
    </reaction>
</comment>
<dbReference type="InterPro" id="IPR044665">
    <property type="entry name" value="E_coli_cyclophilin_A-like"/>
</dbReference>
<feature type="signal peptide" evidence="4">
    <location>
        <begin position="1"/>
        <end position="24"/>
    </location>
</feature>
<dbReference type="SUPFAM" id="SSF50891">
    <property type="entry name" value="Cyclophilin-like"/>
    <property type="match status" value="1"/>
</dbReference>
<feature type="region of interest" description="Disordered" evidence="5">
    <location>
        <begin position="89"/>
        <end position="118"/>
    </location>
</feature>
<sequence length="192" mass="20408">MRISGLSRLLGLTAALLLGYASLADSQTAQRVRVETTLGNFVIELDPQRSPLTVAAFLEYVNAGHYTDTIFHRVIGNFVVQGGGFDTNNVEKPTRDGVPNESGNGLSNRRGTVGLARTGNPHSGTSQFYVNLADNAALDPQPSRWGYAVFGHVVEGMNVVDDIGAVATGSVGPFDSDAPLQPIVIKKVEVLK</sequence>
<dbReference type="Proteomes" id="UP000661077">
    <property type="component" value="Unassembled WGS sequence"/>
</dbReference>
<dbReference type="PROSITE" id="PS50072">
    <property type="entry name" value="CSA_PPIASE_2"/>
    <property type="match status" value="1"/>
</dbReference>
<dbReference type="PROSITE" id="PS00170">
    <property type="entry name" value="CSA_PPIASE_1"/>
    <property type="match status" value="1"/>
</dbReference>
<gene>
    <name evidence="7" type="ORF">JM946_19855</name>
</gene>
<dbReference type="Pfam" id="PF00160">
    <property type="entry name" value="Pro_isomerase"/>
    <property type="match status" value="1"/>
</dbReference>
<feature type="chain" id="PRO_5044997346" description="Peptidyl-prolyl cis-trans isomerase" evidence="4">
    <location>
        <begin position="25"/>
        <end position="192"/>
    </location>
</feature>
<dbReference type="PRINTS" id="PR00153">
    <property type="entry name" value="CSAPPISMRASE"/>
</dbReference>
<keyword evidence="8" id="KW-1185">Reference proteome</keyword>
<evidence type="ECO:0000256" key="3">
    <source>
        <dbReference type="ARBA" id="ARBA00023235"/>
    </source>
</evidence>
<reference evidence="7 8" key="1">
    <citation type="journal article" date="2021" name="Int. J. Syst. Evol. Microbiol.">
        <title>Steroidobacter gossypii sp. nov., isolated from soil of cotton cropping field.</title>
        <authorList>
            <person name="Huang R."/>
            <person name="Yang S."/>
            <person name="Zhen C."/>
            <person name="Liu W."/>
        </authorList>
    </citation>
    <scope>NUCLEOTIDE SEQUENCE [LARGE SCALE GENOMIC DNA]</scope>
    <source>
        <strain evidence="7 8">S1-65</strain>
    </source>
</reference>
<dbReference type="InterPro" id="IPR020892">
    <property type="entry name" value="Cyclophilin-type_PPIase_CS"/>
</dbReference>
<evidence type="ECO:0000256" key="5">
    <source>
        <dbReference type="SAM" id="MobiDB-lite"/>
    </source>
</evidence>
<protein>
    <recommendedName>
        <fullName evidence="4">Peptidyl-prolyl cis-trans isomerase</fullName>
        <shortName evidence="4">PPIase</shortName>
        <ecNumber evidence="4">5.2.1.8</ecNumber>
    </recommendedName>
</protein>
<evidence type="ECO:0000256" key="1">
    <source>
        <dbReference type="ARBA" id="ARBA00007365"/>
    </source>
</evidence>
<keyword evidence="3 4" id="KW-0413">Isomerase</keyword>
<dbReference type="EMBL" id="JAEVLS010000004">
    <property type="protein sequence ID" value="MBM0106998.1"/>
    <property type="molecule type" value="Genomic_DNA"/>
</dbReference>
<dbReference type="InterPro" id="IPR002130">
    <property type="entry name" value="Cyclophilin-type_PPIase_dom"/>
</dbReference>
<evidence type="ECO:0000313" key="7">
    <source>
        <dbReference type="EMBL" id="MBM0106998.1"/>
    </source>
</evidence>
<dbReference type="CDD" id="cd01920">
    <property type="entry name" value="cyclophilin_EcCYP_like"/>
    <property type="match status" value="1"/>
</dbReference>
<dbReference type="PANTHER" id="PTHR43246">
    <property type="entry name" value="PEPTIDYL-PROLYL CIS-TRANS ISOMERASE CYP38, CHLOROPLASTIC"/>
    <property type="match status" value="1"/>
</dbReference>
<evidence type="ECO:0000256" key="4">
    <source>
        <dbReference type="RuleBase" id="RU363019"/>
    </source>
</evidence>
<keyword evidence="2 4" id="KW-0697">Rotamase</keyword>
<dbReference type="RefSeq" id="WP_203169108.1">
    <property type="nucleotide sequence ID" value="NZ_JAEVLS010000004.1"/>
</dbReference>
<dbReference type="Gene3D" id="2.40.100.10">
    <property type="entry name" value="Cyclophilin-like"/>
    <property type="match status" value="1"/>
</dbReference>
<accession>A0ABS1X1A9</accession>
<comment type="similarity">
    <text evidence="1 4">Belongs to the cyclophilin-type PPIase family.</text>
</comment>
<feature type="domain" description="PPIase cyclophilin-type" evidence="6">
    <location>
        <begin position="35"/>
        <end position="190"/>
    </location>
</feature>
<feature type="compositionally biased region" description="Polar residues" evidence="5">
    <location>
        <begin position="101"/>
        <end position="110"/>
    </location>
</feature>
<evidence type="ECO:0000256" key="2">
    <source>
        <dbReference type="ARBA" id="ARBA00023110"/>
    </source>
</evidence>
<name>A0ABS1X1A9_9GAMM</name>
<comment type="caution">
    <text evidence="7">The sequence shown here is derived from an EMBL/GenBank/DDBJ whole genome shotgun (WGS) entry which is preliminary data.</text>
</comment>
<organism evidence="7 8">
    <name type="scientific">Steroidobacter gossypii</name>
    <dbReference type="NCBI Taxonomy" id="2805490"/>
    <lineage>
        <taxon>Bacteria</taxon>
        <taxon>Pseudomonadati</taxon>
        <taxon>Pseudomonadota</taxon>
        <taxon>Gammaproteobacteria</taxon>
        <taxon>Steroidobacterales</taxon>
        <taxon>Steroidobacteraceae</taxon>
        <taxon>Steroidobacter</taxon>
    </lineage>
</organism>
<dbReference type="EC" id="5.2.1.8" evidence="4"/>
<dbReference type="GO" id="GO:0016853">
    <property type="term" value="F:isomerase activity"/>
    <property type="evidence" value="ECO:0007669"/>
    <property type="project" value="UniProtKB-KW"/>
</dbReference>
<comment type="function">
    <text evidence="4">PPIases accelerate the folding of proteins. It catalyzes the cis-trans isomerization of proline imidic peptide bonds in oligopeptides.</text>
</comment>
<evidence type="ECO:0000313" key="8">
    <source>
        <dbReference type="Proteomes" id="UP000661077"/>
    </source>
</evidence>
<keyword evidence="4" id="KW-0732">Signal</keyword>
<dbReference type="InterPro" id="IPR029000">
    <property type="entry name" value="Cyclophilin-like_dom_sf"/>
</dbReference>
<proteinExistence type="inferred from homology"/>
<evidence type="ECO:0000259" key="6">
    <source>
        <dbReference type="PROSITE" id="PS50072"/>
    </source>
</evidence>